<dbReference type="RefSeq" id="WP_289412978.1">
    <property type="nucleotide sequence ID" value="NZ_JAQIBD010000001.1"/>
</dbReference>
<dbReference type="Gene3D" id="3.30.1340.10">
    <property type="entry name" value="HPr-like"/>
    <property type="match status" value="1"/>
</dbReference>
<evidence type="ECO:0000313" key="9">
    <source>
        <dbReference type="Proteomes" id="UP001169069"/>
    </source>
</evidence>
<gene>
    <name evidence="8" type="ORF">PGH07_04865</name>
</gene>
<dbReference type="NCBIfam" id="TIGR01003">
    <property type="entry name" value="PTS_HPr_family"/>
    <property type="match status" value="1"/>
</dbReference>
<reference evidence="8" key="1">
    <citation type="submission" date="2023-01" db="EMBL/GenBank/DDBJ databases">
        <title>Sulfurovum sp. zt1-1 genome assembly.</title>
        <authorList>
            <person name="Wang J."/>
        </authorList>
    </citation>
    <scope>NUCLEOTIDE SEQUENCE</scope>
    <source>
        <strain evidence="8">Zt1-1</strain>
    </source>
</reference>
<dbReference type="PRINTS" id="PR01736">
    <property type="entry name" value="PHPHTRNFRASE"/>
</dbReference>
<dbReference type="PANTHER" id="PTHR46244">
    <property type="entry name" value="PHOSPHOENOLPYRUVATE-PROTEIN PHOSPHOTRANSFERASE"/>
    <property type="match status" value="1"/>
</dbReference>
<dbReference type="Pfam" id="PF00391">
    <property type="entry name" value="PEP-utilizers"/>
    <property type="match status" value="1"/>
</dbReference>
<evidence type="ECO:0000256" key="3">
    <source>
        <dbReference type="ARBA" id="ARBA00022679"/>
    </source>
</evidence>
<evidence type="ECO:0000256" key="1">
    <source>
        <dbReference type="ARBA" id="ARBA00001946"/>
    </source>
</evidence>
<dbReference type="PRINTS" id="PR00107">
    <property type="entry name" value="PHOSPHOCPHPR"/>
</dbReference>
<keyword evidence="6" id="KW-0460">Magnesium</keyword>
<comment type="caution">
    <text evidence="8">The sequence shown here is derived from an EMBL/GenBank/DDBJ whole genome shotgun (WGS) entry which is preliminary data.</text>
</comment>
<dbReference type="InterPro" id="IPR000121">
    <property type="entry name" value="PEP_util_C"/>
</dbReference>
<evidence type="ECO:0000259" key="7">
    <source>
        <dbReference type="PROSITE" id="PS51350"/>
    </source>
</evidence>
<dbReference type="PANTHER" id="PTHR46244:SF6">
    <property type="entry name" value="PHOSPHOENOLPYRUVATE-PROTEIN PHOSPHOTRANSFERASE"/>
    <property type="match status" value="1"/>
</dbReference>
<dbReference type="InterPro" id="IPR015813">
    <property type="entry name" value="Pyrv/PenolPyrv_kinase-like_dom"/>
</dbReference>
<comment type="similarity">
    <text evidence="2">Belongs to the PEP-utilizing enzyme family.</text>
</comment>
<dbReference type="InterPro" id="IPR040442">
    <property type="entry name" value="Pyrv_kinase-like_dom_sf"/>
</dbReference>
<dbReference type="InterPro" id="IPR050499">
    <property type="entry name" value="PEP-utilizing_PTS_enzyme"/>
</dbReference>
<protein>
    <submittedName>
        <fullName evidence="8">HPr family phosphocarrier protein</fullName>
    </submittedName>
</protein>
<dbReference type="Proteomes" id="UP001169069">
    <property type="component" value="Unassembled WGS sequence"/>
</dbReference>
<dbReference type="Pfam" id="PF00381">
    <property type="entry name" value="PTS-HPr"/>
    <property type="match status" value="1"/>
</dbReference>
<evidence type="ECO:0000256" key="4">
    <source>
        <dbReference type="ARBA" id="ARBA00022723"/>
    </source>
</evidence>
<evidence type="ECO:0000256" key="2">
    <source>
        <dbReference type="ARBA" id="ARBA00007837"/>
    </source>
</evidence>
<dbReference type="Gene3D" id="1.10.274.10">
    <property type="entry name" value="PtsI, HPr-binding domain"/>
    <property type="match status" value="1"/>
</dbReference>
<accession>A0ABT7QXD9</accession>
<dbReference type="Pfam" id="PF02896">
    <property type="entry name" value="PEP-utilizers_C"/>
    <property type="match status" value="1"/>
</dbReference>
<dbReference type="InterPro" id="IPR000032">
    <property type="entry name" value="HPr-like"/>
</dbReference>
<evidence type="ECO:0000256" key="5">
    <source>
        <dbReference type="ARBA" id="ARBA00022777"/>
    </source>
</evidence>
<dbReference type="PROSITE" id="PS51350">
    <property type="entry name" value="PTS_HPR_DOM"/>
    <property type="match status" value="1"/>
</dbReference>
<evidence type="ECO:0000256" key="6">
    <source>
        <dbReference type="ARBA" id="ARBA00022842"/>
    </source>
</evidence>
<dbReference type="EMBL" id="JAQIBD010000001">
    <property type="protein sequence ID" value="MDM5271500.1"/>
    <property type="molecule type" value="Genomic_DNA"/>
</dbReference>
<dbReference type="InterPro" id="IPR036618">
    <property type="entry name" value="PtsI_HPr-bd_sf"/>
</dbReference>
<dbReference type="Gene3D" id="3.50.30.10">
    <property type="entry name" value="Phosphohistidine domain"/>
    <property type="match status" value="1"/>
</dbReference>
<keyword evidence="4" id="KW-0479">Metal-binding</keyword>
<dbReference type="InterPro" id="IPR036637">
    <property type="entry name" value="Phosphohistidine_dom_sf"/>
</dbReference>
<name>A0ABT7QXD9_9BACT</name>
<comment type="cofactor">
    <cofactor evidence="1">
        <name>Mg(2+)</name>
        <dbReference type="ChEBI" id="CHEBI:18420"/>
    </cofactor>
</comment>
<dbReference type="SUPFAM" id="SSF55594">
    <property type="entry name" value="HPr-like"/>
    <property type="match status" value="1"/>
</dbReference>
<proteinExistence type="inferred from homology"/>
<sequence>MKLLRTFFYKPLTSTLTVTSTNGFHLRPAAKFATEAKQFTCDIHIEFSDKRINAKAVNAILSLNLDTDDTFTLIAHGKDAKKALSLLNQTFAILMNAEHAPKQVEKLNASYQSPTQPGEIISEGIAVGKLHHFVLKEVQHASLSSFKQAVENSVVELDKLYNNSKKNADAHIYLAQKALLLSLAEEVDTLEGFNSRIEAEKEILRGGRHATKIADLNDLLYRIKKQMGYDYQVSLPKTPFILTADDLLPSQIKVLEHSTVLGVALANSSLASHTAILLRAAGIPSLLLDKPLKHEEDKVILDAYSGLIVLKPSPEDLIQAFKRQNEDDKLHSEIHQNRFNPAITQKGEKINIFANVSDLDSAKEAKEEGAEGIGLLRSEFLFKEHKPIIRDQIRAYRAIFDLFEDVTVRTLDVGGDKALPYIDIPKEQNPFLGIRGIRLLKTDPKLLEEQLEAILIAADNRPVKVMFPMISTPEEFKEAKDFALNIAREKDIPIDNVRFGMMIEVPSVLFALQEFNTLVDFYSIGTNDLAQYLFAIERTHPTLKIDPHSPILFNVIERIVKEATKPVSICGELAGDTRVIPQLLKTGVQTLSVSSKRIGQIKDKVRNV</sequence>
<dbReference type="SUPFAM" id="SSF52009">
    <property type="entry name" value="Phosphohistidine domain"/>
    <property type="match status" value="1"/>
</dbReference>
<evidence type="ECO:0000313" key="8">
    <source>
        <dbReference type="EMBL" id="MDM5271500.1"/>
    </source>
</evidence>
<dbReference type="CDD" id="cd00367">
    <property type="entry name" value="PTS-HPr_like"/>
    <property type="match status" value="1"/>
</dbReference>
<dbReference type="InterPro" id="IPR008279">
    <property type="entry name" value="PEP-util_enz_mobile_dom"/>
</dbReference>
<dbReference type="SUPFAM" id="SSF51621">
    <property type="entry name" value="Phosphoenolpyruvate/pyruvate domain"/>
    <property type="match status" value="1"/>
</dbReference>
<keyword evidence="5" id="KW-0418">Kinase</keyword>
<keyword evidence="3" id="KW-0808">Transferase</keyword>
<dbReference type="InterPro" id="IPR035895">
    <property type="entry name" value="HPr-like_sf"/>
</dbReference>
<organism evidence="8 9">
    <name type="scientific">Sulfurovum zhangzhouensis</name>
    <dbReference type="NCBI Taxonomy" id="3019067"/>
    <lineage>
        <taxon>Bacteria</taxon>
        <taxon>Pseudomonadati</taxon>
        <taxon>Campylobacterota</taxon>
        <taxon>Epsilonproteobacteria</taxon>
        <taxon>Campylobacterales</taxon>
        <taxon>Sulfurovaceae</taxon>
        <taxon>Sulfurovum</taxon>
    </lineage>
</organism>
<dbReference type="Gene3D" id="3.20.20.60">
    <property type="entry name" value="Phosphoenolpyruvate-binding domains"/>
    <property type="match status" value="1"/>
</dbReference>
<feature type="domain" description="HPr" evidence="7">
    <location>
        <begin position="11"/>
        <end position="103"/>
    </location>
</feature>
<keyword evidence="9" id="KW-1185">Reference proteome</keyword>